<sequence>MSTGGLIFTALEVEQFRRFSGTCRLDGLGPGLNLLAAPNESGKSTMLAALRALFLYKFSSKTQAIKDLAPYDGGSPCIRADFTLDGVHYNAEKRFLGRNFARLSEDGRVLENDEAEARIQSLLGLDAARRGEADGLLGALWVEQGSSFAQPELCDTARESVQSCLAVDLDEITGGADAGRILKRVQDDLNELVNGHGKPKGRYAAALEGEEAVTGQIDILETRRRTLEQDLADLGMSRRLLERENDPVRQQAEQEELERAKAKKEQLLRFATREAQAQAAVQEADRELNRHRGTQAGRTERRARLAAVRKDYLTAVEERQQAETRLREADDALTRQSATLSTLEQKRTASAAAVTQAERHVERLRLKEERDAAHHRLSRLAALSEDAEKVRATLAACRVDEKRLKAVEMAEQALHKATVALDAQATRLDIALEPDAVSRVRLNGETVRDGRLSLVDPTELHIEGVGTFRIIPAISDRVAIQEAVSRARQAFRKALDEAGCADVAATHAEMGRRRQAEQDRRLADDRLKAALEGLPAEAATSPDKGIFHLRQRVADCDAQLAQFATDATETSPVAMDEARACLAEAKKTLLMAEQAVARTRDALRAPVAEQALAQKLFVARDTETQLHKQGIERLQAEEDATQAALPDVALDEQLRRAQDVLDQAERAKERLNADRPPESEALIEATISRLEEHVKGRQEKLVRLREDFARCQAAVRAAEGDGLDEAIAACQREIDRHCTEREACERDVAVLRLLKETLTAAERETTERYLAPLTRIVQPAIEMLFPRASATLDDRFSVSGLTRGRTQEDVQRLSDGTREQIAVLVRLGFADLLRAQGRPAMLVLDDALCFSDAMRMNTVFDILTDAARRMQIIVMTCRAEQFTGLSARPLRLETRIAAG</sequence>
<accession>A0ABX0K2U6</accession>
<dbReference type="RefSeq" id="WP_173569623.1">
    <property type="nucleotide sequence ID" value="NZ_WOSY01000005.1"/>
</dbReference>
<dbReference type="SUPFAM" id="SSF52540">
    <property type="entry name" value="P-loop containing nucleoside triphosphate hydrolases"/>
    <property type="match status" value="1"/>
</dbReference>
<dbReference type="PANTHER" id="PTHR41259">
    <property type="entry name" value="DOUBLE-STRAND BREAK REPAIR RAD50 ATPASE, PUTATIVE-RELATED"/>
    <property type="match status" value="1"/>
</dbReference>
<feature type="coiled-coil region" evidence="1">
    <location>
        <begin position="312"/>
        <end position="346"/>
    </location>
</feature>
<keyword evidence="4" id="KW-1185">Reference proteome</keyword>
<dbReference type="EMBL" id="WOSY01000005">
    <property type="protein sequence ID" value="NHN88327.1"/>
    <property type="molecule type" value="Genomic_DNA"/>
</dbReference>
<feature type="coiled-coil region" evidence="1">
    <location>
        <begin position="575"/>
        <end position="602"/>
    </location>
</feature>
<dbReference type="Proteomes" id="UP000631653">
    <property type="component" value="Unassembled WGS sequence"/>
</dbReference>
<evidence type="ECO:0000313" key="3">
    <source>
        <dbReference type="EMBL" id="NHN88327.1"/>
    </source>
</evidence>
<comment type="caution">
    <text evidence="3">The sequence shown here is derived from an EMBL/GenBank/DDBJ whole genome shotgun (WGS) entry which is preliminary data.</text>
</comment>
<evidence type="ECO:0000256" key="1">
    <source>
        <dbReference type="SAM" id="Coils"/>
    </source>
</evidence>
<proteinExistence type="predicted"/>
<name>A0ABX0K2U6_9PROT</name>
<keyword evidence="1" id="KW-0175">Coiled coil</keyword>
<dbReference type="PANTHER" id="PTHR41259:SF1">
    <property type="entry name" value="DOUBLE-STRAND BREAK REPAIR RAD50 ATPASE, PUTATIVE-RELATED"/>
    <property type="match status" value="1"/>
</dbReference>
<gene>
    <name evidence="3" type="ORF">GOB81_06750</name>
</gene>
<evidence type="ECO:0000313" key="4">
    <source>
        <dbReference type="Proteomes" id="UP000631653"/>
    </source>
</evidence>
<feature type="domain" description="YhaN AAA" evidence="2">
    <location>
        <begin position="8"/>
        <end position="63"/>
    </location>
</feature>
<feature type="coiled-coil region" evidence="1">
    <location>
        <begin position="647"/>
        <end position="707"/>
    </location>
</feature>
<protein>
    <submittedName>
        <fullName evidence="3">AAA family ATPase</fullName>
    </submittedName>
</protein>
<dbReference type="InterPro" id="IPR038734">
    <property type="entry name" value="YhaN_AAA"/>
</dbReference>
<reference evidence="3 4" key="1">
    <citation type="journal article" date="2020" name="Int. J. Syst. Evol. Microbiol.">
        <title>Novel acetic acid bacteria from cider fermentations: Acetobacter conturbans sp. nov. and Acetobacter fallax sp. nov.</title>
        <authorList>
            <person name="Sombolestani A.S."/>
            <person name="Cleenwerck I."/>
            <person name="Cnockaert M."/>
            <person name="Borremans W."/>
            <person name="Wieme A.D."/>
            <person name="De Vuyst L."/>
            <person name="Vandamme P."/>
        </authorList>
    </citation>
    <scope>NUCLEOTIDE SEQUENCE [LARGE SCALE GENOMIC DNA]</scope>
    <source>
        <strain evidence="3 4">LMG 1627</strain>
    </source>
</reference>
<dbReference type="InterPro" id="IPR027417">
    <property type="entry name" value="P-loop_NTPase"/>
</dbReference>
<evidence type="ECO:0000259" key="2">
    <source>
        <dbReference type="Pfam" id="PF13514"/>
    </source>
</evidence>
<dbReference type="Gene3D" id="3.40.50.300">
    <property type="entry name" value="P-loop containing nucleotide triphosphate hydrolases"/>
    <property type="match status" value="2"/>
</dbReference>
<organism evidence="3 4">
    <name type="scientific">Acetobacter conturbans</name>
    <dbReference type="NCBI Taxonomy" id="1737472"/>
    <lineage>
        <taxon>Bacteria</taxon>
        <taxon>Pseudomonadati</taxon>
        <taxon>Pseudomonadota</taxon>
        <taxon>Alphaproteobacteria</taxon>
        <taxon>Acetobacterales</taxon>
        <taxon>Acetobacteraceae</taxon>
        <taxon>Acetobacter</taxon>
    </lineage>
</organism>
<feature type="coiled-coil region" evidence="1">
    <location>
        <begin position="224"/>
        <end position="274"/>
    </location>
</feature>
<dbReference type="Pfam" id="PF13514">
    <property type="entry name" value="AAA_27"/>
    <property type="match status" value="1"/>
</dbReference>